<protein>
    <submittedName>
        <fullName evidence="2">HAE1 family cation/multidrug efflux pump</fullName>
    </submittedName>
</protein>
<feature type="transmembrane region" description="Helical" evidence="1">
    <location>
        <begin position="550"/>
        <end position="573"/>
    </location>
</feature>
<organism evidence="2 3">
    <name type="scientific">Ignavibacterium album (strain DSM 19864 / JCM 16511 / NBRC 101810 / Mat9-16)</name>
    <dbReference type="NCBI Taxonomy" id="945713"/>
    <lineage>
        <taxon>Bacteria</taxon>
        <taxon>Pseudomonadati</taxon>
        <taxon>Ignavibacteriota</taxon>
        <taxon>Ignavibacteria</taxon>
        <taxon>Ignavibacteriales</taxon>
        <taxon>Ignavibacteriaceae</taxon>
        <taxon>Ignavibacterium</taxon>
    </lineage>
</organism>
<keyword evidence="1" id="KW-0472">Membrane</keyword>
<dbReference type="Gene3D" id="3.30.70.1440">
    <property type="entry name" value="Multidrug efflux transporter AcrB pore domain"/>
    <property type="match status" value="1"/>
</dbReference>
<dbReference type="GO" id="GO:0005886">
    <property type="term" value="C:plasma membrane"/>
    <property type="evidence" value="ECO:0007669"/>
    <property type="project" value="TreeGrafter"/>
</dbReference>
<feature type="transmembrane region" description="Helical" evidence="1">
    <location>
        <begin position="391"/>
        <end position="411"/>
    </location>
</feature>
<dbReference type="PANTHER" id="PTHR32063">
    <property type="match status" value="1"/>
</dbReference>
<dbReference type="Proteomes" id="UP000007394">
    <property type="component" value="Chromosome"/>
</dbReference>
<feature type="transmembrane region" description="Helical" evidence="1">
    <location>
        <begin position="967"/>
        <end position="991"/>
    </location>
</feature>
<dbReference type="GO" id="GO:0042910">
    <property type="term" value="F:xenobiotic transmembrane transporter activity"/>
    <property type="evidence" value="ECO:0007669"/>
    <property type="project" value="TreeGrafter"/>
</dbReference>
<name>I0AHE8_IGNAJ</name>
<dbReference type="Pfam" id="PF00873">
    <property type="entry name" value="ACR_tran"/>
    <property type="match status" value="2"/>
</dbReference>
<dbReference type="Gene3D" id="3.30.2090.10">
    <property type="entry name" value="Multidrug efflux transporter AcrB TolC docking domain, DN and DC subdomains"/>
    <property type="match status" value="2"/>
</dbReference>
<feature type="transmembrane region" description="Helical" evidence="1">
    <location>
        <begin position="997"/>
        <end position="1016"/>
    </location>
</feature>
<dbReference type="SUPFAM" id="SSF82693">
    <property type="entry name" value="Multidrug efflux transporter AcrB pore domain, PN1, PN2, PC1 and PC2 subdomains"/>
    <property type="match status" value="2"/>
</dbReference>
<dbReference type="Gene3D" id="3.30.70.1320">
    <property type="entry name" value="Multidrug efflux transporter AcrB pore domain like"/>
    <property type="match status" value="1"/>
</dbReference>
<feature type="transmembrane region" description="Helical" evidence="1">
    <location>
        <begin position="942"/>
        <end position="960"/>
    </location>
</feature>
<dbReference type="HOGENOM" id="CLU_002755_1_2_10"/>
<dbReference type="InterPro" id="IPR001036">
    <property type="entry name" value="Acrflvin-R"/>
</dbReference>
<feature type="transmembrane region" description="Helical" evidence="1">
    <location>
        <begin position="462"/>
        <end position="483"/>
    </location>
</feature>
<dbReference type="eggNOG" id="COG0841">
    <property type="taxonomic scope" value="Bacteria"/>
</dbReference>
<keyword evidence="1" id="KW-0812">Transmembrane</keyword>
<dbReference type="PATRIC" id="fig|945713.3.peg.692"/>
<evidence type="ECO:0000313" key="3">
    <source>
        <dbReference type="Proteomes" id="UP000007394"/>
    </source>
</evidence>
<dbReference type="OrthoDB" id="9798415at2"/>
<dbReference type="PANTHER" id="PTHR32063:SF0">
    <property type="entry name" value="SWARMING MOTILITY PROTEIN SWRC"/>
    <property type="match status" value="1"/>
</dbReference>
<keyword evidence="1" id="KW-1133">Transmembrane helix</keyword>
<dbReference type="KEGG" id="ial:IALB_0693"/>
<dbReference type="InterPro" id="IPR027463">
    <property type="entry name" value="AcrB_DN_DC_subdom"/>
</dbReference>
<dbReference type="STRING" id="945713.IALB_0693"/>
<dbReference type="EMBL" id="CP003418">
    <property type="protein sequence ID" value="AFH48405.1"/>
    <property type="molecule type" value="Genomic_DNA"/>
</dbReference>
<evidence type="ECO:0000313" key="2">
    <source>
        <dbReference type="EMBL" id="AFH48405.1"/>
    </source>
</evidence>
<sequence length="1111" mass="124931">MPLPSTSIKRPVTVAMFYIAVALIGIYAFSRIGVDLLPEINIPHLLVQTTYPDASAEEIEKLITEPLESAARTVKGIKNVSSVSKEGLSVISLDFVWGTNMDFALLSLREKLDNVRFILPRDAARPTIVRVDPSATPIMTLSLSARSFTPIPFSKGREAEHSPVAKIQFVGKSSPEYEIKKLIELKEAARVIFKRRLEQIDGVAQVIITGGLEREILVEVDLQKLEGYNLKFSDLTAALKSSNVNLPAGSLLKGLFRYSLRTLGEYQNVDEIAQTIVKRNSDGSVILLKDVAYIKESFKERNGITRFNGSETVGLLVNKEPESNSVNIAEKVKDAVQVLQKEYPEYNIQIVSDYSKFITSAIENVKQEIFYGGILAVLVLFFFLKSIRNIFIIGVTIPSSLAITVLMMYLFDISFNIISLGGIAVGVGMLLDNSIIVIENVTRYREMGLSIREAALRGSNEVSMPIVASTLTTIAVFFPLIFMKGITGELFKEQSYAVIFSLTSSIITAITLIPMLASRNKIRVRFFNRIIQDDKYLYIHLPNKGRFSLIFYWIKFPVIFIIKSIFYVIIFISKKISQLFNKGFTVFFASVDIFMLKVIDNYDKLLLWSLKNRQKILALLLLLFIITSFAILDIKKEFIPEAEEDELRVELIFSSGTSLEGNAYITSEIEDAILKIDGVESIISNIGRVNEFDVINREQNTVNKTTLLIKLNSYRKFYRVREKIQKLLKNSKVDNYNFMHNETAYSQVINPTKNDLAIVIKNKDIDLAFEKANQLYNKINNIKGIAELRLGIEKGEPEYKILINREKCIAYGVNIVDVSNQIVNIVKGNEATFFSDFDKKIAIRLKPIENQRNDLNKILESSVNSVSISVPIKHLITYQLTQSYNEIWRENQMRAVYLFARVSGANIDDVVSEINNIIQTTASMPGELIYISGLNQEIKDSLSNLYIALIIAILLMYMVLASEFESFLFPFIIIFSVPLGLIGSILLLYVFGESINIISVMGLIILVGIADNDAVVKVEFIMRKRKEGLSLENAILEAGRDRFRPIVMNSFTVIFALIPMMIGIGAATQLRASLSIALAGGLITATFLTLIIIPVLYSYFEKYSGKNFDVL</sequence>
<dbReference type="SUPFAM" id="SSF82866">
    <property type="entry name" value="Multidrug efflux transporter AcrB transmembrane domain"/>
    <property type="match status" value="2"/>
</dbReference>
<feature type="transmembrane region" description="Helical" evidence="1">
    <location>
        <begin position="495"/>
        <end position="517"/>
    </location>
</feature>
<dbReference type="Gene3D" id="1.20.1640.10">
    <property type="entry name" value="Multidrug efflux transporter AcrB transmembrane domain"/>
    <property type="match status" value="2"/>
</dbReference>
<accession>I0AHE8</accession>
<proteinExistence type="predicted"/>
<keyword evidence="3" id="KW-1185">Reference proteome</keyword>
<feature type="transmembrane region" description="Helical" evidence="1">
    <location>
        <begin position="369"/>
        <end position="384"/>
    </location>
</feature>
<dbReference type="Gene3D" id="3.30.70.1430">
    <property type="entry name" value="Multidrug efflux transporter AcrB pore domain"/>
    <property type="match status" value="2"/>
</dbReference>
<reference evidence="2 3" key="1">
    <citation type="journal article" date="2012" name="Front. Microbiol.">
        <title>Complete genome of Ignavibacterium album, a metabolically versatile, flagellated, facultative anaerobe from the phylum Chlorobi.</title>
        <authorList>
            <person name="Liu Z."/>
            <person name="Frigaard N.-U."/>
            <person name="Vogl K."/>
            <person name="Iino T."/>
            <person name="Ohkuma M."/>
            <person name="Overmann J."/>
            <person name="Bryant D.A."/>
        </authorList>
    </citation>
    <scope>NUCLEOTIDE SEQUENCE [LARGE SCALE GENOMIC DNA]</scope>
    <source>
        <strain evidence="3">DSM 19864 / JCM 16511 / NBRC 101810 / Mat9-16</strain>
    </source>
</reference>
<feature type="transmembrane region" description="Helical" evidence="1">
    <location>
        <begin position="616"/>
        <end position="632"/>
    </location>
</feature>
<dbReference type="SUPFAM" id="SSF82714">
    <property type="entry name" value="Multidrug efflux transporter AcrB TolC docking domain, DN and DC subdomains"/>
    <property type="match status" value="2"/>
</dbReference>
<evidence type="ECO:0000256" key="1">
    <source>
        <dbReference type="SAM" id="Phobius"/>
    </source>
</evidence>
<dbReference type="AlphaFoldDB" id="I0AHE8"/>
<feature type="transmembrane region" description="Helical" evidence="1">
    <location>
        <begin position="12"/>
        <end position="30"/>
    </location>
</feature>
<gene>
    <name evidence="2" type="ordered locus">IALB_0693</name>
</gene>
<feature type="transmembrane region" description="Helical" evidence="1">
    <location>
        <begin position="1074"/>
        <end position="1097"/>
    </location>
</feature>
<feature type="transmembrane region" description="Helical" evidence="1">
    <location>
        <begin position="1046"/>
        <end position="1068"/>
    </location>
</feature>
<dbReference type="PRINTS" id="PR00702">
    <property type="entry name" value="ACRIFLAVINRP"/>
</dbReference>
<feature type="transmembrane region" description="Helical" evidence="1">
    <location>
        <begin position="417"/>
        <end position="441"/>
    </location>
</feature>